<accession>A0A2I8VK37</accession>
<dbReference type="GeneID" id="35591820"/>
<dbReference type="RefSeq" id="WP_103425117.1">
    <property type="nucleotide sequence ID" value="NZ_CP026309.1"/>
</dbReference>
<proteinExistence type="predicted"/>
<dbReference type="EMBL" id="CP026309">
    <property type="protein sequence ID" value="AUV81429.1"/>
    <property type="molecule type" value="Genomic_DNA"/>
</dbReference>
<dbReference type="InterPro" id="IPR006311">
    <property type="entry name" value="TAT_signal"/>
</dbReference>
<reference evidence="2 3" key="1">
    <citation type="submission" date="2018-01" db="EMBL/GenBank/DDBJ databases">
        <title>Complete genome sequence of Salinigranum rubrum GX10T, an extremely halophilic archaeon isolated from a marine solar saltern.</title>
        <authorList>
            <person name="Han S."/>
        </authorList>
    </citation>
    <scope>NUCLEOTIDE SEQUENCE [LARGE SCALE GENOMIC DNA]</scope>
    <source>
        <strain evidence="2 3">GX10</strain>
    </source>
</reference>
<evidence type="ECO:0008006" key="4">
    <source>
        <dbReference type="Google" id="ProtNLM"/>
    </source>
</evidence>
<keyword evidence="3" id="KW-1185">Reference proteome</keyword>
<dbReference type="KEGG" id="srub:C2R22_06980"/>
<evidence type="ECO:0000256" key="1">
    <source>
        <dbReference type="SAM" id="MobiDB-lite"/>
    </source>
</evidence>
<dbReference type="AlphaFoldDB" id="A0A2I8VK37"/>
<feature type="compositionally biased region" description="Basic and acidic residues" evidence="1">
    <location>
        <begin position="1"/>
        <end position="10"/>
    </location>
</feature>
<dbReference type="OrthoDB" id="198474at2157"/>
<gene>
    <name evidence="2" type="ORF">C2R22_06980</name>
</gene>
<organism evidence="2 3">
    <name type="scientific">Salinigranum rubrum</name>
    <dbReference type="NCBI Taxonomy" id="755307"/>
    <lineage>
        <taxon>Archaea</taxon>
        <taxon>Methanobacteriati</taxon>
        <taxon>Methanobacteriota</taxon>
        <taxon>Stenosarchaea group</taxon>
        <taxon>Halobacteria</taxon>
        <taxon>Halobacteriales</taxon>
        <taxon>Haloferacaceae</taxon>
        <taxon>Salinigranum</taxon>
    </lineage>
</organism>
<sequence>MTERPRRADEPQDESAAPTRRQFLTALGGIGIAVASAGDGGQSTAGPVVAERSRWTEAPSSQYHVRVATAVADAVYPPSISVDESFVERRVFGRVEPTPGHFDELLDTIEVVDRYARTRFGSRVPALSPAARRQALQSMGVTAVHPTADGTTAERVRYYLVNDLLFALFTSPKSSERTGVDNPPGYPGGREAYQRPPGGADR</sequence>
<protein>
    <recommendedName>
        <fullName evidence="4">Gluconate 2-dehydrogenase subunit 3 family protein</fullName>
    </recommendedName>
</protein>
<evidence type="ECO:0000313" key="2">
    <source>
        <dbReference type="EMBL" id="AUV81429.1"/>
    </source>
</evidence>
<feature type="region of interest" description="Disordered" evidence="1">
    <location>
        <begin position="1"/>
        <end position="20"/>
    </location>
</feature>
<evidence type="ECO:0000313" key="3">
    <source>
        <dbReference type="Proteomes" id="UP000236584"/>
    </source>
</evidence>
<dbReference type="PROSITE" id="PS51318">
    <property type="entry name" value="TAT"/>
    <property type="match status" value="1"/>
</dbReference>
<dbReference type="Proteomes" id="UP000236584">
    <property type="component" value="Chromosome"/>
</dbReference>
<feature type="region of interest" description="Disordered" evidence="1">
    <location>
        <begin position="173"/>
        <end position="202"/>
    </location>
</feature>
<name>A0A2I8VK37_9EURY</name>